<keyword evidence="4" id="KW-1185">Reference proteome</keyword>
<dbReference type="AlphaFoldDB" id="A0A919XK13"/>
<proteinExistence type="predicted"/>
<dbReference type="PANTHER" id="PTHR43252">
    <property type="entry name" value="TRANSCRIPTIONAL REGULATOR YQJI"/>
    <property type="match status" value="1"/>
</dbReference>
<dbReference type="Pfam" id="PF03551">
    <property type="entry name" value="PadR"/>
    <property type="match status" value="1"/>
</dbReference>
<dbReference type="InterPro" id="IPR036388">
    <property type="entry name" value="WH-like_DNA-bd_sf"/>
</dbReference>
<name>A0A919XK13_9BACL</name>
<evidence type="ECO:0000259" key="1">
    <source>
        <dbReference type="Pfam" id="PF03551"/>
    </source>
</evidence>
<accession>A0A919XK13</accession>
<dbReference type="Pfam" id="PF10400">
    <property type="entry name" value="Vir_act_alpha_C"/>
    <property type="match status" value="1"/>
</dbReference>
<dbReference type="SUPFAM" id="SSF46785">
    <property type="entry name" value="Winged helix' DNA-binding domain"/>
    <property type="match status" value="1"/>
</dbReference>
<feature type="domain" description="Transcription regulator PadR C-terminal" evidence="2">
    <location>
        <begin position="89"/>
        <end position="170"/>
    </location>
</feature>
<feature type="domain" description="Transcription regulator PadR N-terminal" evidence="1">
    <location>
        <begin position="6"/>
        <end position="76"/>
    </location>
</feature>
<evidence type="ECO:0000313" key="4">
    <source>
        <dbReference type="Proteomes" id="UP000679779"/>
    </source>
</evidence>
<dbReference type="InterPro" id="IPR005149">
    <property type="entry name" value="Tscrpt_reg_PadR_N"/>
</dbReference>
<dbReference type="EMBL" id="BORQ01000004">
    <property type="protein sequence ID" value="GIO32152.1"/>
    <property type="molecule type" value="Genomic_DNA"/>
</dbReference>
<comment type="caution">
    <text evidence="3">The sequence shown here is derived from an EMBL/GenBank/DDBJ whole genome shotgun (WGS) entry which is preliminary data.</text>
</comment>
<dbReference type="Gene3D" id="1.10.10.10">
    <property type="entry name" value="Winged helix-like DNA-binding domain superfamily/Winged helix DNA-binding domain"/>
    <property type="match status" value="1"/>
</dbReference>
<reference evidence="3" key="1">
    <citation type="submission" date="2021-03" db="EMBL/GenBank/DDBJ databases">
        <title>Antimicrobial resistance genes in bacteria isolated from Japanese honey, and their potential for conferring macrolide and lincosamide resistance in the American foulbrood pathogen Paenibacillus larvae.</title>
        <authorList>
            <person name="Okamoto M."/>
            <person name="Kumagai M."/>
            <person name="Kanamori H."/>
            <person name="Takamatsu D."/>
        </authorList>
    </citation>
    <scope>NUCLEOTIDE SEQUENCE</scope>
    <source>
        <strain evidence="3">J2TS6</strain>
    </source>
</reference>
<organism evidence="3 4">
    <name type="scientific">Paenibacillus albilobatus</name>
    <dbReference type="NCBI Taxonomy" id="2716884"/>
    <lineage>
        <taxon>Bacteria</taxon>
        <taxon>Bacillati</taxon>
        <taxon>Bacillota</taxon>
        <taxon>Bacilli</taxon>
        <taxon>Bacillales</taxon>
        <taxon>Paenibacillaceae</taxon>
        <taxon>Paenibacillus</taxon>
    </lineage>
</organism>
<dbReference type="RefSeq" id="WP_160038705.1">
    <property type="nucleotide sequence ID" value="NZ_BORQ01000004.1"/>
</dbReference>
<sequence length="186" mass="21955">MIEYIILGLLMEGDMSGYEMKKTIDLSVGMFYKASYGSLYPALKRMTEKEWVSVTEEEGSSKNKKIYSILPEGRIRFMQWLKEPLTLDRNEFLLRVFFYDYLDDETRRLRLHECRYNLNREIGRLQAVEEIVAGELAEIPDPQKHYFRVSVLSYGRHFFLMLKDYVDELLKGEESSHENNGQTGQP</sequence>
<dbReference type="InterPro" id="IPR018309">
    <property type="entry name" value="Tscrpt_reg_PadR_C"/>
</dbReference>
<evidence type="ECO:0000313" key="3">
    <source>
        <dbReference type="EMBL" id="GIO32152.1"/>
    </source>
</evidence>
<gene>
    <name evidence="3" type="ORF">J2TS6_32930</name>
</gene>
<dbReference type="InterPro" id="IPR036390">
    <property type="entry name" value="WH_DNA-bd_sf"/>
</dbReference>
<evidence type="ECO:0000259" key="2">
    <source>
        <dbReference type="Pfam" id="PF10400"/>
    </source>
</evidence>
<dbReference type="Proteomes" id="UP000679779">
    <property type="component" value="Unassembled WGS sequence"/>
</dbReference>
<dbReference type="PANTHER" id="PTHR43252:SF6">
    <property type="entry name" value="NEGATIVE TRANSCRIPTION REGULATOR PADR"/>
    <property type="match status" value="1"/>
</dbReference>
<protein>
    <submittedName>
        <fullName evidence="3">PadR family transcriptional regulator</fullName>
    </submittedName>
</protein>